<evidence type="ECO:0000313" key="1">
    <source>
        <dbReference type="EMBL" id="QIZ74716.1"/>
    </source>
</evidence>
<keyword evidence="1" id="KW-0150">Chloroplast</keyword>
<organism evidence="1">
    <name type="scientific">Caulacanthus okamurae</name>
    <dbReference type="NCBI Taxonomy" id="152008"/>
    <lineage>
        <taxon>Eukaryota</taxon>
        <taxon>Rhodophyta</taxon>
        <taxon>Florideophyceae</taxon>
        <taxon>Rhodymeniophycidae</taxon>
        <taxon>Gigartinales</taxon>
        <taxon>Caulacanthaceae</taxon>
        <taxon>Caulacanthus</taxon>
    </lineage>
</organism>
<accession>A0A6H1U8E6</accession>
<reference evidence="1" key="1">
    <citation type="submission" date="2020-03" db="EMBL/GenBank/DDBJ databases">
        <title>Complete organellar genome analysis of the invasive marine red alga Caulacanthus okamurae (Caulacanthaceae, Rhodophyta) from Moss Landing, California, USA.</title>
        <authorList>
            <person name="Hughey J.R."/>
        </authorList>
    </citation>
    <scope>NUCLEOTIDE SEQUENCE</scope>
</reference>
<sequence length="109" mass="12588">MNVFIVTCKIISQPRLLRYKKKPLTTVIVLLYNNKTDKPLYHVTASARGKLGAELFHLYKQGDLVIVEGTIEIKKEKIYLNSSYPKNVKTINLKIITIHPTHHILEFKT</sequence>
<dbReference type="RefSeq" id="YP_009774099.1">
    <property type="nucleotide sequence ID" value="NC_047434.1"/>
</dbReference>
<keyword evidence="1" id="KW-0934">Plastid</keyword>
<geneLocation type="chloroplast" evidence="1"/>
<dbReference type="AlphaFoldDB" id="A0A6H1U8E6"/>
<dbReference type="GeneID" id="54615713"/>
<proteinExistence type="predicted"/>
<gene>
    <name evidence="1" type="primary">ycf41</name>
</gene>
<protein>
    <submittedName>
        <fullName evidence="1">Putative single-stranded DNA binding protein</fullName>
    </submittedName>
</protein>
<name>A0A6H1U8E6_9FLOR</name>
<dbReference type="EMBL" id="MT193838">
    <property type="protein sequence ID" value="QIZ74716.1"/>
    <property type="molecule type" value="Genomic_DNA"/>
</dbReference>